<organism evidence="1 2">
    <name type="scientific">Clytia hemisphaerica</name>
    <dbReference type="NCBI Taxonomy" id="252671"/>
    <lineage>
        <taxon>Eukaryota</taxon>
        <taxon>Metazoa</taxon>
        <taxon>Cnidaria</taxon>
        <taxon>Hydrozoa</taxon>
        <taxon>Hydroidolina</taxon>
        <taxon>Leptothecata</taxon>
        <taxon>Obeliida</taxon>
        <taxon>Clytiidae</taxon>
        <taxon>Clytia</taxon>
    </lineage>
</organism>
<accession>A0A7M5WK23</accession>
<proteinExistence type="predicted"/>
<evidence type="ECO:0000313" key="1">
    <source>
        <dbReference type="EnsemblMetazoa" id="CLYHEMP006364.1"/>
    </source>
</evidence>
<evidence type="ECO:0000313" key="2">
    <source>
        <dbReference type="Proteomes" id="UP000594262"/>
    </source>
</evidence>
<dbReference type="EnsemblMetazoa" id="CLYHEMT006364.1">
    <property type="protein sequence ID" value="CLYHEMP006364.1"/>
    <property type="gene ID" value="CLYHEMG006364"/>
</dbReference>
<name>A0A7M5WK23_9CNID</name>
<keyword evidence="2" id="KW-1185">Reference proteome</keyword>
<dbReference type="Proteomes" id="UP000594262">
    <property type="component" value="Unplaced"/>
</dbReference>
<dbReference type="AlphaFoldDB" id="A0A7M5WK23"/>
<dbReference type="OrthoDB" id="6114712at2759"/>
<protein>
    <submittedName>
        <fullName evidence="1">Uncharacterized protein</fullName>
    </submittedName>
</protein>
<reference evidence="1" key="1">
    <citation type="submission" date="2021-01" db="UniProtKB">
        <authorList>
            <consortium name="EnsemblMetazoa"/>
        </authorList>
    </citation>
    <scope>IDENTIFICATION</scope>
</reference>
<sequence>QKAEGDDSMYTVETPHLTKDIWRKISTIYPEICPVRLVQFLRMNSILEEGDYNELYHLSNCSCRTEGWKYLVGDRITPPSIHGIEFCDVLASKGNTFYYLHVKHKFDGNAARALCSQVRASVKILWDSLVGISKENMVEKFYDAVSGVNLDSEDHSKNSEHKKLSSLELKYIGSSKEHFLQTLLGNNTKHYVCLSPSIGSDCSFEAMRECNLSYRFTKDDFKSSRENPFKYIIKAGILNDNGRVMPQLFNITNPQDFTARVKKNLSTEEKDQLNKSLGDVRDTIKRKLNIKGSLLSTGSFVTKNEFVELYSHFTKICHVHGSQDPIKLRILE</sequence>